<organism evidence="1 2">
    <name type="scientific">Bacillus cereus</name>
    <dbReference type="NCBI Taxonomy" id="1396"/>
    <lineage>
        <taxon>Bacteria</taxon>
        <taxon>Bacillati</taxon>
        <taxon>Bacillota</taxon>
        <taxon>Bacilli</taxon>
        <taxon>Bacillales</taxon>
        <taxon>Bacillaceae</taxon>
        <taxon>Bacillus</taxon>
        <taxon>Bacillus cereus group</taxon>
    </lineage>
</organism>
<gene>
    <name evidence="1" type="ORF">BW892_12945</name>
</gene>
<proteinExistence type="predicted"/>
<comment type="caution">
    <text evidence="1">The sequence shown here is derived from an EMBL/GenBank/DDBJ whole genome shotgun (WGS) entry which is preliminary data.</text>
</comment>
<protein>
    <submittedName>
        <fullName evidence="1">Uncharacterized protein</fullName>
    </submittedName>
</protein>
<accession>A0A1S9UU20</accession>
<dbReference type="EMBL" id="MUAL01000019">
    <property type="protein sequence ID" value="OOR25716.1"/>
    <property type="molecule type" value="Genomic_DNA"/>
</dbReference>
<dbReference type="AlphaFoldDB" id="A0A1S9UU20"/>
<evidence type="ECO:0000313" key="1">
    <source>
        <dbReference type="EMBL" id="OOR25716.1"/>
    </source>
</evidence>
<evidence type="ECO:0000313" key="2">
    <source>
        <dbReference type="Proteomes" id="UP000191124"/>
    </source>
</evidence>
<name>A0A1S9UU20_BACCE</name>
<reference evidence="1 2" key="1">
    <citation type="submission" date="2017-01" db="EMBL/GenBank/DDBJ databases">
        <title>Bacillus cereus isolates.</title>
        <authorList>
            <person name="Beno S.M."/>
        </authorList>
    </citation>
    <scope>NUCLEOTIDE SEQUENCE [LARGE SCALE GENOMIC DNA]</scope>
    <source>
        <strain evidence="1 2">FSL M7-1219</strain>
    </source>
</reference>
<sequence length="70" mass="8147">MNNLYAIFIFTLEYDSLNVIIHMKYSENKGGSRVVNTCLFSCSVYLVFKYIHCLLSMEALENYKIYACSL</sequence>
<dbReference type="Proteomes" id="UP000191124">
    <property type="component" value="Unassembled WGS sequence"/>
</dbReference>